<proteinExistence type="inferred from homology"/>
<evidence type="ECO:0000256" key="6">
    <source>
        <dbReference type="ARBA" id="ARBA00022989"/>
    </source>
</evidence>
<organism evidence="9 10">
    <name type="scientific">Puccinia striiformis</name>
    <dbReference type="NCBI Taxonomy" id="27350"/>
    <lineage>
        <taxon>Eukaryota</taxon>
        <taxon>Fungi</taxon>
        <taxon>Dikarya</taxon>
        <taxon>Basidiomycota</taxon>
        <taxon>Pucciniomycotina</taxon>
        <taxon>Pucciniomycetes</taxon>
        <taxon>Pucciniales</taxon>
        <taxon>Pucciniaceae</taxon>
        <taxon>Puccinia</taxon>
    </lineage>
</organism>
<evidence type="ECO:0000256" key="2">
    <source>
        <dbReference type="ARBA" id="ARBA00005179"/>
    </source>
</evidence>
<keyword evidence="6" id="KW-1133">Transmembrane helix</keyword>
<feature type="non-terminal residue" evidence="9">
    <location>
        <position position="506"/>
    </location>
</feature>
<evidence type="ECO:0000256" key="5">
    <source>
        <dbReference type="ARBA" id="ARBA00022692"/>
    </source>
</evidence>
<evidence type="ECO:0000259" key="8">
    <source>
        <dbReference type="Pfam" id="PF13813"/>
    </source>
</evidence>
<keyword evidence="4" id="KW-0808">Transferase</keyword>
<evidence type="ECO:0000256" key="3">
    <source>
        <dbReference type="ARBA" id="ARBA00007282"/>
    </source>
</evidence>
<dbReference type="Proteomes" id="UP000239156">
    <property type="component" value="Unassembled WGS sequence"/>
</dbReference>
<reference evidence="9" key="1">
    <citation type="submission" date="2017-12" db="EMBL/GenBank/DDBJ databases">
        <title>Gene loss provides genomic basis for host adaptation in cereal stripe rust fungi.</title>
        <authorList>
            <person name="Xia C."/>
        </authorList>
    </citation>
    <scope>NUCLEOTIDE SEQUENCE [LARGE SCALE GENOMIC DNA]</scope>
    <source>
        <strain evidence="9">93-210</strain>
    </source>
</reference>
<dbReference type="VEuPathDB" id="FungiDB:PSHT_04995"/>
<feature type="non-terminal residue" evidence="9">
    <location>
        <position position="1"/>
    </location>
</feature>
<evidence type="ECO:0000313" key="10">
    <source>
        <dbReference type="Proteomes" id="UP000239156"/>
    </source>
</evidence>
<sequence>EKYAHTVGKDIEYPKQVHCLILIALSTNSSVDQYPPPRVLCSQAPRNTAMENINHATLLSLKNLTSPWATSNATSLSWKSTSDGPLPIPAIPTALLVEMCFMFSLMFTQSALLHPKFQDSSTARLTRLSMGPLLVAWWLCYPFRLPILPFEDRSVFPGYLAATMIFKSIESTFSGGPYHMRTLKEVEGVPVWEKDPVESPPKEGDPNLVDLLLWTVVLFTSQRGFRWSWGPAAKGNEMSFLKALQEMVRLQLVFLPCLAFVLHSQDLASYTIDPRKALLSLGVPSFPGLGIFAGVFHSICAMFLISSSLEMLSAIPVLSTYLLYPILKKTSLPLKVTELINPASFPPQFGSLFELSSLSHFWGKSWHQKLRRPFLFCGGKPAMSLARILGGSSNIQKACGAMGVFAISGFLHEYPMYAVQREPHPYPRELFKSLPASFLFFFVQSFGRLGGGKLWTASFLLLTAPLFTRDICRPPGMFNRSGPLQQWTWLDIVVPGPLAARAFSLT</sequence>
<protein>
    <recommendedName>
        <fullName evidence="8">Wax synthase domain-containing protein</fullName>
    </recommendedName>
</protein>
<dbReference type="EMBL" id="PKSL01000133">
    <property type="protein sequence ID" value="POW02976.1"/>
    <property type="molecule type" value="Genomic_DNA"/>
</dbReference>
<dbReference type="GO" id="GO:0006629">
    <property type="term" value="P:lipid metabolic process"/>
    <property type="evidence" value="ECO:0007669"/>
    <property type="project" value="InterPro"/>
</dbReference>
<name>A0A2S4V0C2_9BASI</name>
<evidence type="ECO:0000256" key="7">
    <source>
        <dbReference type="ARBA" id="ARBA00023136"/>
    </source>
</evidence>
<dbReference type="InterPro" id="IPR032805">
    <property type="entry name" value="Wax_synthase_dom"/>
</dbReference>
<comment type="subcellular location">
    <subcellularLocation>
        <location evidence="1">Membrane</location>
        <topology evidence="1">Multi-pass membrane protein</topology>
    </subcellularLocation>
</comment>
<keyword evidence="10" id="KW-1185">Reference proteome</keyword>
<evidence type="ECO:0000313" key="9">
    <source>
        <dbReference type="EMBL" id="POW02976.1"/>
    </source>
</evidence>
<feature type="domain" description="Wax synthase" evidence="8">
    <location>
        <begin position="346"/>
        <end position="424"/>
    </location>
</feature>
<evidence type="ECO:0000256" key="1">
    <source>
        <dbReference type="ARBA" id="ARBA00004141"/>
    </source>
</evidence>
<dbReference type="GO" id="GO:0016020">
    <property type="term" value="C:membrane"/>
    <property type="evidence" value="ECO:0007669"/>
    <property type="project" value="UniProtKB-SubCell"/>
</dbReference>
<dbReference type="PANTHER" id="PTHR31595:SF57">
    <property type="entry name" value="OS04G0481900 PROTEIN"/>
    <property type="match status" value="1"/>
</dbReference>
<comment type="caution">
    <text evidence="9">The sequence shown here is derived from an EMBL/GenBank/DDBJ whole genome shotgun (WGS) entry which is preliminary data.</text>
</comment>
<dbReference type="AlphaFoldDB" id="A0A2S4V0C2"/>
<dbReference type="Pfam" id="PF13813">
    <property type="entry name" value="MBOAT_2"/>
    <property type="match status" value="1"/>
</dbReference>
<keyword evidence="7" id="KW-0472">Membrane</keyword>
<evidence type="ECO:0000256" key="4">
    <source>
        <dbReference type="ARBA" id="ARBA00022679"/>
    </source>
</evidence>
<gene>
    <name evidence="9" type="ORF">PSTT_11411</name>
</gene>
<dbReference type="InterPro" id="IPR044851">
    <property type="entry name" value="Wax_synthase"/>
</dbReference>
<dbReference type="GO" id="GO:0008374">
    <property type="term" value="F:O-acyltransferase activity"/>
    <property type="evidence" value="ECO:0007669"/>
    <property type="project" value="InterPro"/>
</dbReference>
<comment type="pathway">
    <text evidence="2">Secondary metabolite biosynthesis.</text>
</comment>
<dbReference type="VEuPathDB" id="FungiDB:PSTT_11411"/>
<dbReference type="PANTHER" id="PTHR31595">
    <property type="entry name" value="LONG-CHAIN-ALCOHOL O-FATTY-ACYLTRANSFERASE 3-RELATED"/>
    <property type="match status" value="1"/>
</dbReference>
<accession>A0A2S4V0C2</accession>
<comment type="similarity">
    <text evidence="3">Belongs to the wax synthase family.</text>
</comment>
<keyword evidence="5" id="KW-0812">Transmembrane</keyword>